<reference evidence="1" key="1">
    <citation type="journal article" date="2015" name="Nature">
        <title>Complex archaea that bridge the gap between prokaryotes and eukaryotes.</title>
        <authorList>
            <person name="Spang A."/>
            <person name="Saw J.H."/>
            <person name="Jorgensen S.L."/>
            <person name="Zaremba-Niedzwiedzka K."/>
            <person name="Martijn J."/>
            <person name="Lind A.E."/>
            <person name="van Eijk R."/>
            <person name="Schleper C."/>
            <person name="Guy L."/>
            <person name="Ettema T.J."/>
        </authorList>
    </citation>
    <scope>NUCLEOTIDE SEQUENCE</scope>
</reference>
<dbReference type="AlphaFoldDB" id="A0A0F9DRJ7"/>
<organism evidence="1">
    <name type="scientific">marine sediment metagenome</name>
    <dbReference type="NCBI Taxonomy" id="412755"/>
    <lineage>
        <taxon>unclassified sequences</taxon>
        <taxon>metagenomes</taxon>
        <taxon>ecological metagenomes</taxon>
    </lineage>
</organism>
<name>A0A0F9DRJ7_9ZZZZ</name>
<accession>A0A0F9DRJ7</accession>
<comment type="caution">
    <text evidence="1">The sequence shown here is derived from an EMBL/GenBank/DDBJ whole genome shotgun (WGS) entry which is preliminary data.</text>
</comment>
<evidence type="ECO:0000313" key="1">
    <source>
        <dbReference type="EMBL" id="KKL64354.1"/>
    </source>
</evidence>
<protein>
    <submittedName>
        <fullName evidence="1">Uncharacterized protein</fullName>
    </submittedName>
</protein>
<proteinExistence type="predicted"/>
<sequence length="191" mass="20536">MNEGNFLRSLSGIVSGDRFLKEKELPLHGHIRASNDYLPLVTGDVPTWVEDGIQWDDGETAFLDFNIPQDYDEGVDACALRLHLMPSADAAHTTDMGLTTAQALYRAGAAVDNTTVSAVAESATASTDQLVREAVLNLSGNGYKPGDRIRRTLDANNSGTTELILLGIDLIYGSCVRGYNADDYGRNIGNG</sequence>
<gene>
    <name evidence="1" type="ORF">LCGC14_2165870</name>
</gene>
<dbReference type="EMBL" id="LAZR01027870">
    <property type="protein sequence ID" value="KKL64354.1"/>
    <property type="molecule type" value="Genomic_DNA"/>
</dbReference>